<feature type="transmembrane region" description="Helical" evidence="1">
    <location>
        <begin position="83"/>
        <end position="102"/>
    </location>
</feature>
<evidence type="ECO:0000256" key="1">
    <source>
        <dbReference type="SAM" id="Phobius"/>
    </source>
</evidence>
<feature type="transmembrane region" description="Helical" evidence="1">
    <location>
        <begin position="207"/>
        <end position="228"/>
    </location>
</feature>
<sequence length="322" mass="36509">MHTTYLEPTLLPFVRRQKYFKADIVACLALSGINMMFPRILNSWSFGENHVQTESHFVLSALYSITFFNLASTLSSFVPFNSAATSILLSILHIIFAGRSFLMYSHHGFTMGFMLSLCYNLYIGASLAGNSLRGILNESPDVPVEKSKKNIWNYEVQTAILYGDIIPQALFGLFLFYNNSVVHLILPLGSSNKMFFTQEEQLLVSNLGLLIISNAAIQFAAIVGLDYTSAMSSAVSHIGSALISIWFMFRTYMYNQHEVSHYMKNKFAVGFVLWTLFNLIFALFIYNQALVVERREVVVEETRHEIITPEKKVVIEYESSFA</sequence>
<accession>A0AAW2YQQ4</accession>
<comment type="caution">
    <text evidence="2">The sequence shown here is derived from an EMBL/GenBank/DDBJ whole genome shotgun (WGS) entry which is preliminary data.</text>
</comment>
<organism evidence="2 3">
    <name type="scientific">Acrasis kona</name>
    <dbReference type="NCBI Taxonomy" id="1008807"/>
    <lineage>
        <taxon>Eukaryota</taxon>
        <taxon>Discoba</taxon>
        <taxon>Heterolobosea</taxon>
        <taxon>Tetramitia</taxon>
        <taxon>Eutetramitia</taxon>
        <taxon>Acrasidae</taxon>
        <taxon>Acrasis</taxon>
    </lineage>
</organism>
<dbReference type="EMBL" id="JAOPGA020000576">
    <property type="protein sequence ID" value="KAL0479540.1"/>
    <property type="molecule type" value="Genomic_DNA"/>
</dbReference>
<protein>
    <submittedName>
        <fullName evidence="2">Uncharacterized protein</fullName>
    </submittedName>
</protein>
<feature type="transmembrane region" description="Helical" evidence="1">
    <location>
        <begin position="234"/>
        <end position="255"/>
    </location>
</feature>
<evidence type="ECO:0000313" key="3">
    <source>
        <dbReference type="Proteomes" id="UP001431209"/>
    </source>
</evidence>
<feature type="transmembrane region" description="Helical" evidence="1">
    <location>
        <begin position="57"/>
        <end position="77"/>
    </location>
</feature>
<keyword evidence="1" id="KW-0472">Membrane</keyword>
<proteinExistence type="predicted"/>
<keyword evidence="1" id="KW-1133">Transmembrane helix</keyword>
<dbReference type="AlphaFoldDB" id="A0AAW2YQQ4"/>
<gene>
    <name evidence="2" type="ORF">AKO1_007765</name>
</gene>
<feature type="transmembrane region" description="Helical" evidence="1">
    <location>
        <begin position="20"/>
        <end position="37"/>
    </location>
</feature>
<evidence type="ECO:0000313" key="2">
    <source>
        <dbReference type="EMBL" id="KAL0479540.1"/>
    </source>
</evidence>
<reference evidence="2 3" key="1">
    <citation type="submission" date="2024-03" db="EMBL/GenBank/DDBJ databases">
        <title>The Acrasis kona genome and developmental transcriptomes reveal deep origins of eukaryotic multicellular pathways.</title>
        <authorList>
            <person name="Sheikh S."/>
            <person name="Fu C.-J."/>
            <person name="Brown M.W."/>
            <person name="Baldauf S.L."/>
        </authorList>
    </citation>
    <scope>NUCLEOTIDE SEQUENCE [LARGE SCALE GENOMIC DNA]</scope>
    <source>
        <strain evidence="2 3">ATCC MYA-3509</strain>
    </source>
</reference>
<feature type="transmembrane region" description="Helical" evidence="1">
    <location>
        <begin position="267"/>
        <end position="286"/>
    </location>
</feature>
<dbReference type="Proteomes" id="UP001431209">
    <property type="component" value="Unassembled WGS sequence"/>
</dbReference>
<name>A0AAW2YQQ4_9EUKA</name>
<keyword evidence="1" id="KW-0812">Transmembrane</keyword>
<feature type="transmembrane region" description="Helical" evidence="1">
    <location>
        <begin position="165"/>
        <end position="186"/>
    </location>
</feature>
<keyword evidence="3" id="KW-1185">Reference proteome</keyword>